<dbReference type="Proteomes" id="UP001050808">
    <property type="component" value="Unassembled WGS sequence"/>
</dbReference>
<feature type="compositionally biased region" description="Low complexity" evidence="1">
    <location>
        <begin position="1"/>
        <end position="17"/>
    </location>
</feature>
<dbReference type="SUPFAM" id="SSF47413">
    <property type="entry name" value="lambda repressor-like DNA-binding domains"/>
    <property type="match status" value="1"/>
</dbReference>
<protein>
    <submittedName>
        <fullName evidence="3">Transcriptional regulator</fullName>
    </submittedName>
</protein>
<dbReference type="CDD" id="cd00093">
    <property type="entry name" value="HTH_XRE"/>
    <property type="match status" value="1"/>
</dbReference>
<comment type="caution">
    <text evidence="3">The sequence shown here is derived from an EMBL/GenBank/DDBJ whole genome shotgun (WGS) entry which is preliminary data.</text>
</comment>
<dbReference type="EMBL" id="BNDY01000017">
    <property type="protein sequence ID" value="GHI42336.1"/>
    <property type="molecule type" value="Genomic_DNA"/>
</dbReference>
<name>A0ABQ3QYI0_9ACTN</name>
<feature type="region of interest" description="Disordered" evidence="1">
    <location>
        <begin position="1"/>
        <end position="21"/>
    </location>
</feature>
<reference evidence="3" key="1">
    <citation type="submission" date="2024-05" db="EMBL/GenBank/DDBJ databases">
        <title>Whole genome shotgun sequence of Streptomyces violascens NBRC 12920.</title>
        <authorList>
            <person name="Komaki H."/>
            <person name="Tamura T."/>
        </authorList>
    </citation>
    <scope>NUCLEOTIDE SEQUENCE</scope>
    <source>
        <strain evidence="3">NBRC 12920</strain>
    </source>
</reference>
<feature type="domain" description="HTH cro/C1-type" evidence="2">
    <location>
        <begin position="36"/>
        <end position="90"/>
    </location>
</feature>
<accession>A0ABQ3QYI0</accession>
<keyword evidence="4" id="KW-1185">Reference proteome</keyword>
<dbReference type="Pfam" id="PF13560">
    <property type="entry name" value="HTH_31"/>
    <property type="match status" value="1"/>
</dbReference>
<proteinExistence type="predicted"/>
<dbReference type="InterPro" id="IPR010982">
    <property type="entry name" value="Lambda_DNA-bd_dom_sf"/>
</dbReference>
<evidence type="ECO:0000313" key="3">
    <source>
        <dbReference type="EMBL" id="GHI42336.1"/>
    </source>
</evidence>
<dbReference type="PROSITE" id="PS50943">
    <property type="entry name" value="HTH_CROC1"/>
    <property type="match status" value="1"/>
</dbReference>
<evidence type="ECO:0000313" key="4">
    <source>
        <dbReference type="Proteomes" id="UP001050808"/>
    </source>
</evidence>
<dbReference type="SMART" id="SM00530">
    <property type="entry name" value="HTH_XRE"/>
    <property type="match status" value="1"/>
</dbReference>
<evidence type="ECO:0000259" key="2">
    <source>
        <dbReference type="PROSITE" id="PS50943"/>
    </source>
</evidence>
<dbReference type="InterPro" id="IPR001387">
    <property type="entry name" value="Cro/C1-type_HTH"/>
</dbReference>
<dbReference type="Gene3D" id="1.10.260.40">
    <property type="entry name" value="lambda repressor-like DNA-binding domains"/>
    <property type="match status" value="1"/>
</dbReference>
<organism evidence="3 4">
    <name type="scientific">Streptomyces violascens</name>
    <dbReference type="NCBI Taxonomy" id="67381"/>
    <lineage>
        <taxon>Bacteria</taxon>
        <taxon>Bacillati</taxon>
        <taxon>Actinomycetota</taxon>
        <taxon>Actinomycetes</taxon>
        <taxon>Kitasatosporales</taxon>
        <taxon>Streptomycetaceae</taxon>
        <taxon>Streptomyces</taxon>
    </lineage>
</organism>
<sequence>MSASRRARASDAARSGSWGDTDVSRDAAARLLGTFLRDLRTQRGLSLAVVAPEIRGSVSKLSRVERGESPPKEQDVWELARYYGASAADEEEIHALLRQVRQNSRGKQFSDVTPQFLRRLIELEKSAFRIKTYENHVVPGLLQTPEYAAAVIEQALPEADDLMIRRLVQARKDRWSLFDAPQRPEVVAILDEGVLRRAVGGAQVMLGQLRSLRKRADEATEHTSIRIIPFDQGISSAVSFPLTHLTFKDNGPSEMVYLELLDSANYVTETNRLAQYRSVMDRLEQTALYRRESIALLDRMIGKFEQRLSASGE</sequence>
<evidence type="ECO:0000256" key="1">
    <source>
        <dbReference type="SAM" id="MobiDB-lite"/>
    </source>
</evidence>
<dbReference type="Pfam" id="PF19054">
    <property type="entry name" value="DUF5753"/>
    <property type="match status" value="1"/>
</dbReference>
<gene>
    <name evidence="3" type="ORF">Sviol_67440</name>
</gene>
<dbReference type="InterPro" id="IPR043917">
    <property type="entry name" value="DUF5753"/>
</dbReference>